<reference evidence="3 4" key="1">
    <citation type="submission" date="2020-07" db="EMBL/GenBank/DDBJ databases">
        <title>Sequencing the genomes of 1000 actinobacteria strains.</title>
        <authorList>
            <person name="Klenk H.-P."/>
        </authorList>
    </citation>
    <scope>NUCLEOTIDE SEQUENCE [LARGE SCALE GENOMIC DNA]</scope>
    <source>
        <strain evidence="3 4">DSM 22083</strain>
    </source>
</reference>
<evidence type="ECO:0000259" key="2">
    <source>
        <dbReference type="Pfam" id="PF00496"/>
    </source>
</evidence>
<dbReference type="Gene3D" id="3.90.76.10">
    <property type="entry name" value="Dipeptide-binding Protein, Domain 1"/>
    <property type="match status" value="1"/>
</dbReference>
<evidence type="ECO:0000313" key="3">
    <source>
        <dbReference type="EMBL" id="NYE74196.1"/>
    </source>
</evidence>
<dbReference type="SUPFAM" id="SSF53850">
    <property type="entry name" value="Periplasmic binding protein-like II"/>
    <property type="match status" value="1"/>
</dbReference>
<sequence length="529" mass="57595">MSSRIPAVLLAALLILTGCAGGGSGSGTEQQSRTVSLAVSDPVTLNPGRQTIAFAQTRVIFSGLMFAEADGSITGLNAESVTSDDAVNWTIKLRDGWTFHNGEPVTAESYVKAWNATAYGPNAWENSGQLANIVGYDDLNPEEGEPKVTEMSGLKIIDEHTFTVQLKSPDGQFPFQVSQSQTGFFPLPEAAYDDLEGFAKAPIGNGPFKIVGSYTENDPVTVQAYPEYAGPKPTVDEIVFKPYTDMTTAYTDVQAGNTDVLFVPASRMNQVKTDFGDRAYVFQGLGMNYLGLPLWEERYSDIRVRQAISMAIDRQAVSDAIYGGIWEPASALTPPGEPGTPVGLCGELCTFNPDKAKQLLAEAGGWTGSMEIRYPGGSGLDELYQAYANQLRQNLGIADVTATPTTDFPEFQKLRNERKLTGPYFSRWGALYASQQNTLREFYLETGGCVNCIPYYTEEVKELLAKADAELDQEKAIAGYVEVQKAIMKDFPAPPMFFEKYTYATSERVAKLDEGVGSINIEFTELAGQ</sequence>
<dbReference type="Proteomes" id="UP000569914">
    <property type="component" value="Unassembled WGS sequence"/>
</dbReference>
<dbReference type="GO" id="GO:1904680">
    <property type="term" value="F:peptide transmembrane transporter activity"/>
    <property type="evidence" value="ECO:0007669"/>
    <property type="project" value="TreeGrafter"/>
</dbReference>
<dbReference type="InterPro" id="IPR039424">
    <property type="entry name" value="SBP_5"/>
</dbReference>
<evidence type="ECO:0000313" key="4">
    <source>
        <dbReference type="Proteomes" id="UP000569914"/>
    </source>
</evidence>
<gene>
    <name evidence="3" type="ORF">BKA15_005525</name>
</gene>
<keyword evidence="1" id="KW-0732">Signal</keyword>
<comment type="caution">
    <text evidence="3">The sequence shown here is derived from an EMBL/GenBank/DDBJ whole genome shotgun (WGS) entry which is preliminary data.</text>
</comment>
<dbReference type="RefSeq" id="WP_179756328.1">
    <property type="nucleotide sequence ID" value="NZ_JACCBU010000001.1"/>
</dbReference>
<dbReference type="PROSITE" id="PS51257">
    <property type="entry name" value="PROKAR_LIPOPROTEIN"/>
    <property type="match status" value="1"/>
</dbReference>
<dbReference type="EMBL" id="JACCBU010000001">
    <property type="protein sequence ID" value="NYE74196.1"/>
    <property type="molecule type" value="Genomic_DNA"/>
</dbReference>
<dbReference type="AlphaFoldDB" id="A0A7Y9ICR5"/>
<dbReference type="GO" id="GO:0015833">
    <property type="term" value="P:peptide transport"/>
    <property type="evidence" value="ECO:0007669"/>
    <property type="project" value="TreeGrafter"/>
</dbReference>
<organism evidence="3 4">
    <name type="scientific">Microlunatus parietis</name>
    <dbReference type="NCBI Taxonomy" id="682979"/>
    <lineage>
        <taxon>Bacteria</taxon>
        <taxon>Bacillati</taxon>
        <taxon>Actinomycetota</taxon>
        <taxon>Actinomycetes</taxon>
        <taxon>Propionibacteriales</taxon>
        <taxon>Propionibacteriaceae</taxon>
        <taxon>Microlunatus</taxon>
    </lineage>
</organism>
<dbReference type="InterPro" id="IPR000914">
    <property type="entry name" value="SBP_5_dom"/>
</dbReference>
<name>A0A7Y9ICR5_9ACTN</name>
<dbReference type="PIRSF" id="PIRSF002741">
    <property type="entry name" value="MppA"/>
    <property type="match status" value="1"/>
</dbReference>
<feature type="signal peptide" evidence="1">
    <location>
        <begin position="1"/>
        <end position="20"/>
    </location>
</feature>
<evidence type="ECO:0000256" key="1">
    <source>
        <dbReference type="SAM" id="SignalP"/>
    </source>
</evidence>
<dbReference type="PANTHER" id="PTHR30290:SF83">
    <property type="entry name" value="ABC TRANSPORTER SUBSTRATE-BINDING PROTEIN"/>
    <property type="match status" value="1"/>
</dbReference>
<feature type="domain" description="Solute-binding protein family 5" evidence="2">
    <location>
        <begin position="77"/>
        <end position="447"/>
    </location>
</feature>
<feature type="chain" id="PRO_5039459010" evidence="1">
    <location>
        <begin position="21"/>
        <end position="529"/>
    </location>
</feature>
<dbReference type="Pfam" id="PF00496">
    <property type="entry name" value="SBP_bac_5"/>
    <property type="match status" value="1"/>
</dbReference>
<dbReference type="Gene3D" id="3.40.190.10">
    <property type="entry name" value="Periplasmic binding protein-like II"/>
    <property type="match status" value="1"/>
</dbReference>
<dbReference type="Gene3D" id="3.10.105.10">
    <property type="entry name" value="Dipeptide-binding Protein, Domain 3"/>
    <property type="match status" value="1"/>
</dbReference>
<accession>A0A7Y9ICR5</accession>
<protein>
    <submittedName>
        <fullName evidence="3">Peptide/nickel transport system substrate-binding protein/oligopeptide transport system substrate-binding protein</fullName>
    </submittedName>
</protein>
<dbReference type="PANTHER" id="PTHR30290">
    <property type="entry name" value="PERIPLASMIC BINDING COMPONENT OF ABC TRANSPORTER"/>
    <property type="match status" value="1"/>
</dbReference>
<dbReference type="InterPro" id="IPR030678">
    <property type="entry name" value="Peptide/Ni-bd"/>
</dbReference>
<dbReference type="GO" id="GO:0043190">
    <property type="term" value="C:ATP-binding cassette (ABC) transporter complex"/>
    <property type="evidence" value="ECO:0007669"/>
    <property type="project" value="InterPro"/>
</dbReference>
<keyword evidence="4" id="KW-1185">Reference proteome</keyword>
<dbReference type="GO" id="GO:0042597">
    <property type="term" value="C:periplasmic space"/>
    <property type="evidence" value="ECO:0007669"/>
    <property type="project" value="UniProtKB-ARBA"/>
</dbReference>
<dbReference type="CDD" id="cd00995">
    <property type="entry name" value="PBP2_NikA_DppA_OppA_like"/>
    <property type="match status" value="1"/>
</dbReference>
<proteinExistence type="predicted"/>